<gene>
    <name evidence="3" type="ORF">X271_00543</name>
</gene>
<dbReference type="Gene3D" id="3.40.50.300">
    <property type="entry name" value="P-loop containing nucleotide triphosphate hydrolases"/>
    <property type="match status" value="1"/>
</dbReference>
<dbReference type="RefSeq" id="WP_025208930.1">
    <property type="nucleotide sequence ID" value="NZ_CP006932.1"/>
</dbReference>
<organism evidence="3 4">
    <name type="scientific">Candidatus Hepatoplasma crinochetorum Av</name>
    <dbReference type="NCBI Taxonomy" id="1427984"/>
    <lineage>
        <taxon>Bacteria</taxon>
        <taxon>Bacillati</taxon>
        <taxon>Mycoplasmatota</taxon>
        <taxon>Mollicutes</taxon>
        <taxon>Candidatus Hepatoplasmataceae</taxon>
        <taxon>Candidatus Hepatoplasma</taxon>
    </lineage>
</organism>
<proteinExistence type="predicted"/>
<keyword evidence="1" id="KW-0175">Coiled coil</keyword>
<dbReference type="AlphaFoldDB" id="W8GGB5"/>
<accession>W8GGB5</accession>
<evidence type="ECO:0000259" key="2">
    <source>
        <dbReference type="Pfam" id="PF07693"/>
    </source>
</evidence>
<dbReference type="EMBL" id="CP006932">
    <property type="protein sequence ID" value="AHK22643.1"/>
    <property type="molecule type" value="Genomic_DNA"/>
</dbReference>
<reference evidence="3 4" key="1">
    <citation type="journal article" date="2014" name="Genome Biol. Evol.">
        <title>Phylogenomics of "Candidatus Hepatoplasma crinochetorum," a Lineage of Mollicutes Associated with Noninsect Arthropods.</title>
        <authorList>
            <person name="Leclercq S."/>
            <person name="Dittmer J."/>
            <person name="Bouchon D."/>
            <person name="Cordaux R."/>
        </authorList>
    </citation>
    <scope>NUCLEOTIDE SEQUENCE [LARGE SCALE GENOMIC DNA]</scope>
    <source>
        <strain evidence="3 4">Av</strain>
    </source>
</reference>
<dbReference type="OrthoDB" id="403995at2"/>
<sequence length="576" mass="69574">MEKIKDFIIPKGYSIDLIVKEDDHELINAGKIFINELEKEYEKYKENLNREYKNIEKYLNNNSVYFSNEKIDKKSPLTIIDAPWGSGKTFFIESLAKHIIDNNIKTNIFKNIIILDSWKYSNSKNIPDEIISELFYILAIKYGTKENNLKEKLKKFGRLFFNATVLSWANNFGKLDLEKIKPKEEKEIKNLLLDISNIIEPTLIVFDNIERIGKYSWEILKAIFKISQIDNFCFILPMNTKKLKENEYDVDNEYPIEKYIDIPFFKFKQDYLSFLKKFGFKNEEANSINKILNKEIEGQKLSIREVEQRFNKENIKEIENKYEKIKKIVNKIWGSVEEAKKYLYNDLEEFYLKIIELKNNYDEFKKIIIKKYSIKYSNNYENETNNLNLLVEKFYKYEWSFDYKDWFNDFNEVLKELKDYEKRDKNKIEKYEKDIKNKKIQIEKIKENISNLIKLNKEEEQKDLELINYVEIENFKNAINKHNKDIFNLNKEIRNDSINIENIKKKLINLNFYDNFKNLSDLSKKYKTNENNLFKNVNKYLINIFLELLEIKENLNLYEKNIFINKISEKILNINY</sequence>
<dbReference type="Pfam" id="PF07693">
    <property type="entry name" value="KAP_NTPase"/>
    <property type="match status" value="1"/>
</dbReference>
<feature type="coiled-coil region" evidence="1">
    <location>
        <begin position="27"/>
        <end position="61"/>
    </location>
</feature>
<dbReference type="Proteomes" id="UP000019450">
    <property type="component" value="Chromosome"/>
</dbReference>
<evidence type="ECO:0000313" key="4">
    <source>
        <dbReference type="Proteomes" id="UP000019450"/>
    </source>
</evidence>
<feature type="coiled-coil region" evidence="1">
    <location>
        <begin position="414"/>
        <end position="492"/>
    </location>
</feature>
<name>W8GGB5_9MOLU</name>
<dbReference type="SUPFAM" id="SSF52540">
    <property type="entry name" value="P-loop containing nucleoside triphosphate hydrolases"/>
    <property type="match status" value="1"/>
</dbReference>
<dbReference type="HOGENOM" id="CLU_471605_0_0_14"/>
<evidence type="ECO:0000256" key="1">
    <source>
        <dbReference type="SAM" id="Coils"/>
    </source>
</evidence>
<feature type="domain" description="KAP NTPase" evidence="2">
    <location>
        <begin position="52"/>
        <end position="246"/>
    </location>
</feature>
<evidence type="ECO:0000313" key="3">
    <source>
        <dbReference type="EMBL" id="AHK22643.1"/>
    </source>
</evidence>
<dbReference type="InterPro" id="IPR027417">
    <property type="entry name" value="P-loop_NTPase"/>
</dbReference>
<keyword evidence="4" id="KW-1185">Reference proteome</keyword>
<dbReference type="STRING" id="1427984.X271_00543"/>
<dbReference type="InterPro" id="IPR011646">
    <property type="entry name" value="KAP_P-loop"/>
</dbReference>
<protein>
    <submittedName>
        <fullName evidence="3">KAP family P-loop domain containing protein</fullName>
    </submittedName>
</protein>
<dbReference type="eggNOG" id="ENOG503404Q">
    <property type="taxonomic scope" value="Bacteria"/>
</dbReference>
<dbReference type="KEGG" id="hcr:X271_00543"/>